<feature type="domain" description="TonB-dependent receptor plug" evidence="18">
    <location>
        <begin position="63"/>
        <end position="159"/>
    </location>
</feature>
<dbReference type="EMBL" id="JAKLTN010000002">
    <property type="protein sequence ID" value="MCG2577488.1"/>
    <property type="molecule type" value="Genomic_DNA"/>
</dbReference>
<dbReference type="InterPro" id="IPR039426">
    <property type="entry name" value="TonB-dep_rcpt-like"/>
</dbReference>
<comment type="caution">
    <text evidence="19">The sequence shown here is derived from an EMBL/GenBank/DDBJ whole genome shotgun (WGS) entry which is preliminary data.</text>
</comment>
<evidence type="ECO:0000259" key="18">
    <source>
        <dbReference type="Pfam" id="PF07715"/>
    </source>
</evidence>
<keyword evidence="3 14" id="KW-0813">Transport</keyword>
<dbReference type="PROSITE" id="PS52016">
    <property type="entry name" value="TONB_DEPENDENT_REC_3"/>
    <property type="match status" value="1"/>
</dbReference>
<evidence type="ECO:0000313" key="20">
    <source>
        <dbReference type="Proteomes" id="UP001165384"/>
    </source>
</evidence>
<evidence type="ECO:0000256" key="16">
    <source>
        <dbReference type="SAM" id="SignalP"/>
    </source>
</evidence>
<dbReference type="Pfam" id="PF07715">
    <property type="entry name" value="Plug"/>
    <property type="match status" value="1"/>
</dbReference>
<keyword evidence="8" id="KW-0408">Iron</keyword>
<evidence type="ECO:0000256" key="3">
    <source>
        <dbReference type="ARBA" id="ARBA00022448"/>
    </source>
</evidence>
<dbReference type="InterPro" id="IPR037066">
    <property type="entry name" value="Plug_dom_sf"/>
</dbReference>
<keyword evidence="10 15" id="KW-0798">TonB box</keyword>
<evidence type="ECO:0000256" key="7">
    <source>
        <dbReference type="ARBA" id="ARBA00022729"/>
    </source>
</evidence>
<keyword evidence="5" id="KW-0410">Iron transport</keyword>
<evidence type="ECO:0000256" key="10">
    <source>
        <dbReference type="ARBA" id="ARBA00023077"/>
    </source>
</evidence>
<evidence type="ECO:0000256" key="5">
    <source>
        <dbReference type="ARBA" id="ARBA00022496"/>
    </source>
</evidence>
<dbReference type="Gene3D" id="2.40.170.20">
    <property type="entry name" value="TonB-dependent receptor, beta-barrel domain"/>
    <property type="match status" value="1"/>
</dbReference>
<evidence type="ECO:0000256" key="8">
    <source>
        <dbReference type="ARBA" id="ARBA00023004"/>
    </source>
</evidence>
<reference evidence="19" key="1">
    <citation type="submission" date="2022-01" db="EMBL/GenBank/DDBJ databases">
        <authorList>
            <person name="Jo J.-H."/>
            <person name="Im W.-T."/>
        </authorList>
    </citation>
    <scope>NUCLEOTIDE SEQUENCE</scope>
    <source>
        <strain evidence="19">XY25</strain>
    </source>
</reference>
<dbReference type="NCBIfam" id="TIGR01783">
    <property type="entry name" value="TonB-siderophor"/>
    <property type="match status" value="1"/>
</dbReference>
<dbReference type="InterPro" id="IPR000531">
    <property type="entry name" value="Beta-barrel_TonB"/>
</dbReference>
<comment type="similarity">
    <text evidence="2 14 15">Belongs to the TonB-dependent receptor family.</text>
</comment>
<keyword evidence="20" id="KW-1185">Reference proteome</keyword>
<dbReference type="Pfam" id="PF00593">
    <property type="entry name" value="TonB_dep_Rec_b-barrel"/>
    <property type="match status" value="1"/>
</dbReference>
<evidence type="ECO:0000256" key="14">
    <source>
        <dbReference type="PROSITE-ProRule" id="PRU01360"/>
    </source>
</evidence>
<evidence type="ECO:0000256" key="12">
    <source>
        <dbReference type="ARBA" id="ARBA00023170"/>
    </source>
</evidence>
<evidence type="ECO:0000259" key="17">
    <source>
        <dbReference type="Pfam" id="PF00593"/>
    </source>
</evidence>
<keyword evidence="12 19" id="KW-0675">Receptor</keyword>
<evidence type="ECO:0000256" key="9">
    <source>
        <dbReference type="ARBA" id="ARBA00023065"/>
    </source>
</evidence>
<dbReference type="CDD" id="cd01347">
    <property type="entry name" value="ligand_gated_channel"/>
    <property type="match status" value="1"/>
</dbReference>
<evidence type="ECO:0000256" key="13">
    <source>
        <dbReference type="ARBA" id="ARBA00023237"/>
    </source>
</evidence>
<proteinExistence type="inferred from homology"/>
<evidence type="ECO:0000256" key="15">
    <source>
        <dbReference type="RuleBase" id="RU003357"/>
    </source>
</evidence>
<sequence>MHCPVLPKYSVIVMLAAFATLATAEEQTLQAVRVTAQAERADGPVDGYRATRSATFTKTDTPLKEVPASVSVVPAELMKDQAMQSLADVFRYIPGATNHQGEGNRDQVVLRGISTSADFYVDGMRDDAQVFRDLYNLERVEVLKGPGGMIFGRGGAGGVVNRVTKKPVFGHVGEVAVTLGTQNQLRGTLDIGEKIGDSGAWRMSVMGEHAGSFRDDVEMDRYAINPTATFLLTPQTAVTLGFEHLKDNRTADRGVPARNGRPIPGNVDRFYGNADQSVAKSTVDGAYAIVDHDFGNGTQFRNSFRVTHYDKFYQNVYPDNANASSVNAVGNMRLAAYNNANQRTNVFNQSDLTTRFTTGGFEHTLLAGLELGYQDSSNQRNTGFFGGATTVTVPAANPFATATLFRQNANDANNRVTANIAAAYLQDQIALTQSLKLLAGLRFDHFKTNFDDRRAAGVPGQTIPATDLSRTDNAWSPRLGLIWSPTQSQTYYASYSYSFLPSAETLGLTVLNAATGASSADFAPEKAINYEVGGRWDLMPGLSLSSALFRLNRNNVRNSDGQGGFVQVGQQQTDGVEIGLQGDVTSQWKVYGGFTYLDGRVTKATQAANTLNHRPQLEPQNSFSLWNRYDIGNGWAGGLGVVHQGVSYTNVDNVVSLPAFTRLDGALYYAFAGGKTKLALNLENLTNREYFPTADGNNNISPGAPRNARLTLSHAF</sequence>
<evidence type="ECO:0000256" key="6">
    <source>
        <dbReference type="ARBA" id="ARBA00022692"/>
    </source>
</evidence>
<protein>
    <submittedName>
        <fullName evidence="19">TonB-dependent siderophore receptor</fullName>
    </submittedName>
</protein>
<accession>A0ABS9K2V8</accession>
<gene>
    <name evidence="19" type="ORF">LZ012_10830</name>
</gene>
<organism evidence="19 20">
    <name type="scientific">Dechloromonas hankyongensis</name>
    <dbReference type="NCBI Taxonomy" id="2908002"/>
    <lineage>
        <taxon>Bacteria</taxon>
        <taxon>Pseudomonadati</taxon>
        <taxon>Pseudomonadota</taxon>
        <taxon>Betaproteobacteria</taxon>
        <taxon>Rhodocyclales</taxon>
        <taxon>Azonexaceae</taxon>
        <taxon>Dechloromonas</taxon>
    </lineage>
</organism>
<dbReference type="Proteomes" id="UP001165384">
    <property type="component" value="Unassembled WGS sequence"/>
</dbReference>
<name>A0ABS9K2V8_9RHOO</name>
<keyword evidence="9" id="KW-0406">Ion transport</keyword>
<feature type="chain" id="PRO_5046112720" evidence="16">
    <location>
        <begin position="25"/>
        <end position="716"/>
    </location>
</feature>
<evidence type="ECO:0000256" key="2">
    <source>
        <dbReference type="ARBA" id="ARBA00009810"/>
    </source>
</evidence>
<dbReference type="InterPro" id="IPR010105">
    <property type="entry name" value="TonB_sidphr_rcpt"/>
</dbReference>
<keyword evidence="7 16" id="KW-0732">Signal</keyword>
<comment type="subcellular location">
    <subcellularLocation>
        <location evidence="1 14">Cell outer membrane</location>
        <topology evidence="1 14">Multi-pass membrane protein</topology>
    </subcellularLocation>
</comment>
<keyword evidence="13 14" id="KW-0998">Cell outer membrane</keyword>
<evidence type="ECO:0000313" key="19">
    <source>
        <dbReference type="EMBL" id="MCG2577488.1"/>
    </source>
</evidence>
<dbReference type="PANTHER" id="PTHR32552:SF68">
    <property type="entry name" value="FERRICHROME OUTER MEMBRANE TRANSPORTER_PHAGE RECEPTOR"/>
    <property type="match status" value="1"/>
</dbReference>
<dbReference type="InterPro" id="IPR036942">
    <property type="entry name" value="Beta-barrel_TonB_sf"/>
</dbReference>
<keyword evidence="11 14" id="KW-0472">Membrane</keyword>
<dbReference type="Gene3D" id="2.170.130.10">
    <property type="entry name" value="TonB-dependent receptor, plug domain"/>
    <property type="match status" value="1"/>
</dbReference>
<dbReference type="InterPro" id="IPR012910">
    <property type="entry name" value="Plug_dom"/>
</dbReference>
<dbReference type="PANTHER" id="PTHR32552">
    <property type="entry name" value="FERRICHROME IRON RECEPTOR-RELATED"/>
    <property type="match status" value="1"/>
</dbReference>
<evidence type="ECO:0000256" key="11">
    <source>
        <dbReference type="ARBA" id="ARBA00023136"/>
    </source>
</evidence>
<keyword evidence="6 14" id="KW-0812">Transmembrane</keyword>
<evidence type="ECO:0000256" key="4">
    <source>
        <dbReference type="ARBA" id="ARBA00022452"/>
    </source>
</evidence>
<keyword evidence="4 14" id="KW-1134">Transmembrane beta strand</keyword>
<feature type="signal peptide" evidence="16">
    <location>
        <begin position="1"/>
        <end position="24"/>
    </location>
</feature>
<dbReference type="SUPFAM" id="SSF56935">
    <property type="entry name" value="Porins"/>
    <property type="match status" value="1"/>
</dbReference>
<feature type="domain" description="TonB-dependent receptor-like beta-barrel" evidence="17">
    <location>
        <begin position="231"/>
        <end position="685"/>
    </location>
</feature>
<dbReference type="RefSeq" id="WP_275710630.1">
    <property type="nucleotide sequence ID" value="NZ_JAKLTN010000002.1"/>
</dbReference>
<evidence type="ECO:0000256" key="1">
    <source>
        <dbReference type="ARBA" id="ARBA00004571"/>
    </source>
</evidence>